<evidence type="ECO:0000256" key="13">
    <source>
        <dbReference type="ARBA" id="ARBA00023136"/>
    </source>
</evidence>
<evidence type="ECO:0000256" key="12">
    <source>
        <dbReference type="ARBA" id="ARBA00023012"/>
    </source>
</evidence>
<dbReference type="Pfam" id="PF00672">
    <property type="entry name" value="HAMP"/>
    <property type="match status" value="1"/>
</dbReference>
<dbReference type="PROSITE" id="PS50109">
    <property type="entry name" value="HIS_KIN"/>
    <property type="match status" value="1"/>
</dbReference>
<evidence type="ECO:0000256" key="1">
    <source>
        <dbReference type="ARBA" id="ARBA00000085"/>
    </source>
</evidence>
<evidence type="ECO:0000256" key="5">
    <source>
        <dbReference type="ARBA" id="ARBA00022553"/>
    </source>
</evidence>
<evidence type="ECO:0000256" key="3">
    <source>
        <dbReference type="ARBA" id="ARBA00012438"/>
    </source>
</evidence>
<dbReference type="Proteomes" id="UP000523087">
    <property type="component" value="Unassembled WGS sequence"/>
</dbReference>
<keyword evidence="18" id="KW-1185">Reference proteome</keyword>
<dbReference type="EMBL" id="JACDUT010000015">
    <property type="protein sequence ID" value="MBA2876615.1"/>
    <property type="molecule type" value="Genomic_DNA"/>
</dbReference>
<evidence type="ECO:0000259" key="16">
    <source>
        <dbReference type="PROSITE" id="PS50885"/>
    </source>
</evidence>
<dbReference type="SUPFAM" id="SSF55874">
    <property type="entry name" value="ATPase domain of HSP90 chaperone/DNA topoisomerase II/histidine kinase"/>
    <property type="match status" value="1"/>
</dbReference>
<dbReference type="Pfam" id="PF00512">
    <property type="entry name" value="HisKA"/>
    <property type="match status" value="1"/>
</dbReference>
<dbReference type="CDD" id="cd06225">
    <property type="entry name" value="HAMP"/>
    <property type="match status" value="1"/>
</dbReference>
<dbReference type="InterPro" id="IPR036890">
    <property type="entry name" value="HATPase_C_sf"/>
</dbReference>
<proteinExistence type="predicted"/>
<dbReference type="EC" id="2.7.13.3" evidence="3"/>
<dbReference type="PROSITE" id="PS50885">
    <property type="entry name" value="HAMP"/>
    <property type="match status" value="1"/>
</dbReference>
<dbReference type="SMART" id="SM00387">
    <property type="entry name" value="HATPase_c"/>
    <property type="match status" value="1"/>
</dbReference>
<evidence type="ECO:0000256" key="7">
    <source>
        <dbReference type="ARBA" id="ARBA00022692"/>
    </source>
</evidence>
<keyword evidence="13 14" id="KW-0472">Membrane</keyword>
<comment type="catalytic activity">
    <reaction evidence="1">
        <text>ATP + protein L-histidine = ADP + protein N-phospho-L-histidine.</text>
        <dbReference type="EC" id="2.7.13.3"/>
    </reaction>
</comment>
<dbReference type="GO" id="GO:0005524">
    <property type="term" value="F:ATP binding"/>
    <property type="evidence" value="ECO:0007669"/>
    <property type="project" value="UniProtKB-KW"/>
</dbReference>
<keyword evidence="8" id="KW-0547">Nucleotide-binding</keyword>
<dbReference type="InterPro" id="IPR003660">
    <property type="entry name" value="HAMP_dom"/>
</dbReference>
<dbReference type="InterPro" id="IPR004358">
    <property type="entry name" value="Sig_transdc_His_kin-like_C"/>
</dbReference>
<dbReference type="SMART" id="SM00388">
    <property type="entry name" value="HisKA"/>
    <property type="match status" value="1"/>
</dbReference>
<name>A0A7V9Z9T0_9BACL</name>
<dbReference type="Pfam" id="PF02518">
    <property type="entry name" value="HATPase_c"/>
    <property type="match status" value="1"/>
</dbReference>
<feature type="domain" description="Histidine kinase" evidence="15">
    <location>
        <begin position="239"/>
        <end position="444"/>
    </location>
</feature>
<evidence type="ECO:0000256" key="11">
    <source>
        <dbReference type="ARBA" id="ARBA00022989"/>
    </source>
</evidence>
<evidence type="ECO:0000256" key="8">
    <source>
        <dbReference type="ARBA" id="ARBA00022741"/>
    </source>
</evidence>
<dbReference type="SUPFAM" id="SSF47384">
    <property type="entry name" value="Homodimeric domain of signal transducing histidine kinase"/>
    <property type="match status" value="1"/>
</dbReference>
<feature type="transmembrane region" description="Helical" evidence="14">
    <location>
        <begin position="6"/>
        <end position="33"/>
    </location>
</feature>
<comment type="subcellular location">
    <subcellularLocation>
        <location evidence="2">Cell membrane</location>
        <topology evidence="2">Multi-pass membrane protein</topology>
    </subcellularLocation>
</comment>
<dbReference type="InterPro" id="IPR003661">
    <property type="entry name" value="HisK_dim/P_dom"/>
</dbReference>
<dbReference type="SMART" id="SM00304">
    <property type="entry name" value="HAMP"/>
    <property type="match status" value="1"/>
</dbReference>
<dbReference type="InterPro" id="IPR005467">
    <property type="entry name" value="His_kinase_dom"/>
</dbReference>
<feature type="domain" description="HAMP" evidence="16">
    <location>
        <begin position="179"/>
        <end position="231"/>
    </location>
</feature>
<keyword evidence="9 17" id="KW-0418">Kinase</keyword>
<keyword evidence="7 14" id="KW-0812">Transmembrane</keyword>
<gene>
    <name evidence="17" type="ORF">HNR31_003433</name>
</gene>
<comment type="caution">
    <text evidence="17">The sequence shown here is derived from an EMBL/GenBank/DDBJ whole genome shotgun (WGS) entry which is preliminary data.</text>
</comment>
<dbReference type="SUPFAM" id="SSF158472">
    <property type="entry name" value="HAMP domain-like"/>
    <property type="match status" value="1"/>
</dbReference>
<dbReference type="Gene3D" id="1.10.287.130">
    <property type="match status" value="1"/>
</dbReference>
<sequence length="448" mass="52170">MKNKPLAIQIWTVFAGITLLFSLLIALFIFVTLRSFFMEETYRIIENAQMNQFTDDMLEQTPIEQDRSRQSIRSVNHLVFLPDVGVIDDSTLPPRFVKKLYKEAMQQQETSKRYTKEIQGERIYYVIRKGTILGKEVALVSYMWDSYLNDLVRTLFGRLVFVIVIALLVISFPAAWLAKYLTRPLRQMDEHVKRIAEKDWHEPLIQDRHDEIGGLARSIEKMRMKLIQQDEAQKSMLQHISHELKTPVMVIRSYAESIEDGVFPKGSLEGSVSVIKEEAVRLEKRIKDLLYLTKLDYYATQKPKYEAFSVASLLEEVIERMKPHRPDLRITTQLQNITVVGDREQWKIAFENLVDNQMRYARTHIQVRMETTANNVVVQFWNDGPPIEEHLRTHLFQTFQTGKKGKFGLGLAIVKRIAELHNGNVRAVNEEKGVSFYVQLPIKQVRGD</sequence>
<dbReference type="GO" id="GO:0005886">
    <property type="term" value="C:plasma membrane"/>
    <property type="evidence" value="ECO:0007669"/>
    <property type="project" value="UniProtKB-SubCell"/>
</dbReference>
<dbReference type="InterPro" id="IPR050398">
    <property type="entry name" value="HssS/ArlS-like"/>
</dbReference>
<dbReference type="InterPro" id="IPR036097">
    <property type="entry name" value="HisK_dim/P_sf"/>
</dbReference>
<keyword evidence="10" id="KW-0067">ATP-binding</keyword>
<evidence type="ECO:0000313" key="17">
    <source>
        <dbReference type="EMBL" id="MBA2876615.1"/>
    </source>
</evidence>
<evidence type="ECO:0000256" key="14">
    <source>
        <dbReference type="SAM" id="Phobius"/>
    </source>
</evidence>
<keyword evidence="4" id="KW-1003">Cell membrane</keyword>
<dbReference type="CDD" id="cd00082">
    <property type="entry name" value="HisKA"/>
    <property type="match status" value="1"/>
</dbReference>
<evidence type="ECO:0000256" key="9">
    <source>
        <dbReference type="ARBA" id="ARBA00022777"/>
    </source>
</evidence>
<dbReference type="GO" id="GO:0000155">
    <property type="term" value="F:phosphorelay sensor kinase activity"/>
    <property type="evidence" value="ECO:0007669"/>
    <property type="project" value="InterPro"/>
</dbReference>
<reference evidence="17 18" key="1">
    <citation type="submission" date="2020-07" db="EMBL/GenBank/DDBJ databases">
        <title>Genomic Encyclopedia of Type Strains, Phase IV (KMG-IV): sequencing the most valuable type-strain genomes for metagenomic binning, comparative biology and taxonomic classification.</title>
        <authorList>
            <person name="Goeker M."/>
        </authorList>
    </citation>
    <scope>NUCLEOTIDE SEQUENCE [LARGE SCALE GENOMIC DNA]</scope>
    <source>
        <strain evidence="17 18">DSM 15730</strain>
    </source>
</reference>
<evidence type="ECO:0000256" key="6">
    <source>
        <dbReference type="ARBA" id="ARBA00022679"/>
    </source>
</evidence>
<protein>
    <recommendedName>
        <fullName evidence="3">histidine kinase</fullName>
        <ecNumber evidence="3">2.7.13.3</ecNumber>
    </recommendedName>
</protein>
<keyword evidence="5" id="KW-0597">Phosphoprotein</keyword>
<dbReference type="PANTHER" id="PTHR45528:SF1">
    <property type="entry name" value="SENSOR HISTIDINE KINASE CPXA"/>
    <property type="match status" value="1"/>
</dbReference>
<evidence type="ECO:0000259" key="15">
    <source>
        <dbReference type="PROSITE" id="PS50109"/>
    </source>
</evidence>
<evidence type="ECO:0000256" key="4">
    <source>
        <dbReference type="ARBA" id="ARBA00022475"/>
    </source>
</evidence>
<keyword evidence="11 14" id="KW-1133">Transmembrane helix</keyword>
<keyword evidence="6 17" id="KW-0808">Transferase</keyword>
<dbReference type="Gene3D" id="6.10.340.10">
    <property type="match status" value="1"/>
</dbReference>
<organism evidence="17 18">
    <name type="scientific">Thermaerobacillus caldiproteolyticus</name>
    <dbReference type="NCBI Taxonomy" id="247480"/>
    <lineage>
        <taxon>Bacteria</taxon>
        <taxon>Bacillati</taxon>
        <taxon>Bacillota</taxon>
        <taxon>Bacilli</taxon>
        <taxon>Bacillales</taxon>
        <taxon>Anoxybacillaceae</taxon>
        <taxon>Thermaerobacillus</taxon>
    </lineage>
</organism>
<dbReference type="InterPro" id="IPR003594">
    <property type="entry name" value="HATPase_dom"/>
</dbReference>
<dbReference type="PANTHER" id="PTHR45528">
    <property type="entry name" value="SENSOR HISTIDINE KINASE CPXA"/>
    <property type="match status" value="1"/>
</dbReference>
<keyword evidence="12" id="KW-0902">Two-component regulatory system</keyword>
<feature type="transmembrane region" description="Helical" evidence="14">
    <location>
        <begin position="156"/>
        <end position="178"/>
    </location>
</feature>
<accession>A0A7V9Z9T0</accession>
<dbReference type="RefSeq" id="WP_181557295.1">
    <property type="nucleotide sequence ID" value="NZ_JACDUT010000015.1"/>
</dbReference>
<dbReference type="Gene3D" id="3.30.565.10">
    <property type="entry name" value="Histidine kinase-like ATPase, C-terminal domain"/>
    <property type="match status" value="1"/>
</dbReference>
<evidence type="ECO:0000256" key="2">
    <source>
        <dbReference type="ARBA" id="ARBA00004651"/>
    </source>
</evidence>
<dbReference type="AlphaFoldDB" id="A0A7V9Z9T0"/>
<evidence type="ECO:0000313" key="18">
    <source>
        <dbReference type="Proteomes" id="UP000523087"/>
    </source>
</evidence>
<dbReference type="PRINTS" id="PR00344">
    <property type="entry name" value="BCTRLSENSOR"/>
</dbReference>
<evidence type="ECO:0000256" key="10">
    <source>
        <dbReference type="ARBA" id="ARBA00022840"/>
    </source>
</evidence>